<dbReference type="InterPro" id="IPR029061">
    <property type="entry name" value="THDP-binding"/>
</dbReference>
<dbReference type="OrthoDB" id="9766715at2"/>
<evidence type="ECO:0000256" key="3">
    <source>
        <dbReference type="ARBA" id="ARBA00023052"/>
    </source>
</evidence>
<dbReference type="GO" id="GO:0000287">
    <property type="term" value="F:magnesium ion binding"/>
    <property type="evidence" value="ECO:0007669"/>
    <property type="project" value="UniProtKB-ARBA"/>
</dbReference>
<dbReference type="InterPro" id="IPR001017">
    <property type="entry name" value="DH_E1"/>
</dbReference>
<reference evidence="6 7" key="1">
    <citation type="submission" date="2018-10" db="EMBL/GenBank/DDBJ databases">
        <authorList>
            <person name="Li J."/>
        </authorList>
    </citation>
    <scope>NUCLEOTIDE SEQUENCE [LARGE SCALE GENOMIC DNA]</scope>
    <source>
        <strain evidence="6 7">CCTCC AB209002</strain>
    </source>
</reference>
<feature type="domain" description="Dehydrogenase E1 component" evidence="5">
    <location>
        <begin position="99"/>
        <end position="368"/>
    </location>
</feature>
<gene>
    <name evidence="6" type="primary">pdhA</name>
    <name evidence="6" type="ORF">D9V29_11260</name>
</gene>
<evidence type="ECO:0000313" key="7">
    <source>
        <dbReference type="Proteomes" id="UP000270299"/>
    </source>
</evidence>
<accession>A0A3L6ZP88</accession>
<dbReference type="PANTHER" id="PTHR43380:SF1">
    <property type="entry name" value="2-OXOISOVALERATE DEHYDROGENASE SUBUNIT ALPHA, MITOCHONDRIAL"/>
    <property type="match status" value="1"/>
</dbReference>
<keyword evidence="2" id="KW-0560">Oxidoreductase</keyword>
<dbReference type="AlphaFoldDB" id="A0A3L6ZP88"/>
<dbReference type="GO" id="GO:0009083">
    <property type="term" value="P:branched-chain amino acid catabolic process"/>
    <property type="evidence" value="ECO:0007669"/>
    <property type="project" value="TreeGrafter"/>
</dbReference>
<evidence type="ECO:0000313" key="6">
    <source>
        <dbReference type="EMBL" id="RLP69796.1"/>
    </source>
</evidence>
<dbReference type="PANTHER" id="PTHR43380">
    <property type="entry name" value="2-OXOISOVALERATE DEHYDROGENASE SUBUNIT ALPHA, MITOCHONDRIAL"/>
    <property type="match status" value="1"/>
</dbReference>
<keyword evidence="7" id="KW-1185">Reference proteome</keyword>
<feature type="region of interest" description="Disordered" evidence="4">
    <location>
        <begin position="28"/>
        <end position="58"/>
    </location>
</feature>
<dbReference type="Pfam" id="PF00676">
    <property type="entry name" value="E1_dh"/>
    <property type="match status" value="1"/>
</dbReference>
<dbReference type="InterPro" id="IPR050771">
    <property type="entry name" value="Alpha-ketoacid_DH_E1_comp"/>
</dbReference>
<dbReference type="EMBL" id="RCUV01000012">
    <property type="protein sequence ID" value="RLP69796.1"/>
    <property type="molecule type" value="Genomic_DNA"/>
</dbReference>
<protein>
    <submittedName>
        <fullName evidence="6">Pyruvate dehydrogenase (Acetyl-transferring) E1 component subunit alpha</fullName>
    </submittedName>
</protein>
<comment type="cofactor">
    <cofactor evidence="1">
        <name>thiamine diphosphate</name>
        <dbReference type="ChEBI" id="CHEBI:58937"/>
    </cofactor>
</comment>
<name>A0A3L6ZP88_9MICO</name>
<proteinExistence type="predicted"/>
<sequence length="420" mass="45250">MGNRRTVEGTFGNGAGCCGQLRSRRPQSTRESCVSDVSTTHEHTRTSSPAGGSPEDLHPGQLEDIVQLICPDGARTASPGFDPWVADVTDEDLLGLYEDMIVVRRIDTEATALQRQGELALWAPLLGQEAAQIGSGRALRSDDFVFSSYREHGVAYTRGARFGDLLSFWRGTTASGWDPYSIGMATPAVIIGAQTLHATGYALGCKHDGVDSVAVAYFGDGATSQGDVNEAMVFAASFQAPVIFFCQNNQWAISEPVGLQAQRHISDRAPGFGIPSMRVDGNDVLAVLAATRIALDRARRGGGPTFIEAVTYRMGPHTTSDDPKRYRPTGELDEWAAKDPITRLGRLLEGRGVLTEDVATRVQQKADAVAYEMRAACVALERHPDPLTVFDQVYSGPHSGLERQKSQYAAYLASLDGAQS</sequence>
<evidence type="ECO:0000256" key="4">
    <source>
        <dbReference type="SAM" id="MobiDB-lite"/>
    </source>
</evidence>
<evidence type="ECO:0000259" key="5">
    <source>
        <dbReference type="Pfam" id="PF00676"/>
    </source>
</evidence>
<organism evidence="6 7">
    <name type="scientific">Mycetocola manganoxydans</name>
    <dbReference type="NCBI Taxonomy" id="699879"/>
    <lineage>
        <taxon>Bacteria</taxon>
        <taxon>Bacillati</taxon>
        <taxon>Actinomycetota</taxon>
        <taxon>Actinomycetes</taxon>
        <taxon>Micrococcales</taxon>
        <taxon>Microbacteriaceae</taxon>
        <taxon>Mycetocola</taxon>
    </lineage>
</organism>
<dbReference type="CDD" id="cd02000">
    <property type="entry name" value="TPP_E1_PDC_ADC_BCADC"/>
    <property type="match status" value="1"/>
</dbReference>
<dbReference type="Proteomes" id="UP000270299">
    <property type="component" value="Unassembled WGS sequence"/>
</dbReference>
<evidence type="ECO:0000256" key="1">
    <source>
        <dbReference type="ARBA" id="ARBA00001964"/>
    </source>
</evidence>
<dbReference type="NCBIfam" id="TIGR03181">
    <property type="entry name" value="PDH_E1_alph_x"/>
    <property type="match status" value="1"/>
</dbReference>
<dbReference type="InterPro" id="IPR017596">
    <property type="entry name" value="PdhA/BkdA"/>
</dbReference>
<dbReference type="GO" id="GO:0016624">
    <property type="term" value="F:oxidoreductase activity, acting on the aldehyde or oxo group of donors, disulfide as acceptor"/>
    <property type="evidence" value="ECO:0007669"/>
    <property type="project" value="InterPro"/>
</dbReference>
<keyword evidence="6" id="KW-0670">Pyruvate</keyword>
<dbReference type="Gene3D" id="3.40.50.970">
    <property type="match status" value="1"/>
</dbReference>
<evidence type="ECO:0000256" key="2">
    <source>
        <dbReference type="ARBA" id="ARBA00023002"/>
    </source>
</evidence>
<keyword evidence="3" id="KW-0786">Thiamine pyrophosphate</keyword>
<dbReference type="SUPFAM" id="SSF52518">
    <property type="entry name" value="Thiamin diphosphate-binding fold (THDP-binding)"/>
    <property type="match status" value="1"/>
</dbReference>
<feature type="compositionally biased region" description="Polar residues" evidence="4">
    <location>
        <begin position="29"/>
        <end position="38"/>
    </location>
</feature>
<comment type="caution">
    <text evidence="6">The sequence shown here is derived from an EMBL/GenBank/DDBJ whole genome shotgun (WGS) entry which is preliminary data.</text>
</comment>